<organism evidence="1 2">
    <name type="scientific">Leptothrix cholodnii (strain ATCC 51168 / LMG 8142 / SP-6)</name>
    <name type="common">Leptothrix discophora (strain SP-6)</name>
    <dbReference type="NCBI Taxonomy" id="395495"/>
    <lineage>
        <taxon>Bacteria</taxon>
        <taxon>Pseudomonadati</taxon>
        <taxon>Pseudomonadota</taxon>
        <taxon>Betaproteobacteria</taxon>
        <taxon>Burkholderiales</taxon>
        <taxon>Sphaerotilaceae</taxon>
        <taxon>Leptothrix</taxon>
    </lineage>
</organism>
<protein>
    <submittedName>
        <fullName evidence="1">Uncharacterized protein</fullName>
    </submittedName>
</protein>
<proteinExistence type="predicted"/>
<accession>B1Y7L3</accession>
<dbReference type="EMBL" id="CP001013">
    <property type="protein sequence ID" value="ACB36161.1"/>
    <property type="molecule type" value="Genomic_DNA"/>
</dbReference>
<dbReference type="OrthoDB" id="9880041at2"/>
<dbReference type="AlphaFoldDB" id="B1Y7L3"/>
<evidence type="ECO:0000313" key="1">
    <source>
        <dbReference type="EMBL" id="ACB36161.1"/>
    </source>
</evidence>
<reference evidence="1 2" key="1">
    <citation type="submission" date="2008-03" db="EMBL/GenBank/DDBJ databases">
        <title>Complete sequence of Leptothrix cholodnii SP-6.</title>
        <authorList>
            <consortium name="US DOE Joint Genome Institute"/>
            <person name="Copeland A."/>
            <person name="Lucas S."/>
            <person name="Lapidus A."/>
            <person name="Glavina del Rio T."/>
            <person name="Dalin E."/>
            <person name="Tice H."/>
            <person name="Bruce D."/>
            <person name="Goodwin L."/>
            <person name="Pitluck S."/>
            <person name="Chertkov O."/>
            <person name="Brettin T."/>
            <person name="Detter J.C."/>
            <person name="Han C."/>
            <person name="Kuske C.R."/>
            <person name="Schmutz J."/>
            <person name="Larimer F."/>
            <person name="Land M."/>
            <person name="Hauser L."/>
            <person name="Kyrpides N."/>
            <person name="Lykidis A."/>
            <person name="Emerson D."/>
            <person name="Richardson P."/>
        </authorList>
    </citation>
    <scope>NUCLEOTIDE SEQUENCE [LARGE SCALE GENOMIC DNA]</scope>
    <source>
        <strain evidence="2">ATCC 51168 / LMG 8142 / SP-6</strain>
    </source>
</reference>
<dbReference type="HOGENOM" id="CLU_2494081_0_0_4"/>
<dbReference type="STRING" id="395495.Lcho_3907"/>
<dbReference type="RefSeq" id="WP_012348907.1">
    <property type="nucleotide sequence ID" value="NC_010524.1"/>
</dbReference>
<sequence>MNPSVHVVPRYQIQLTRLDADLQRQTEEPMGLARGRVVGLRTATAFLEPDEAGQVLVEWLNGGDGERPTRWSGAVVLQRDDPSDAG</sequence>
<gene>
    <name evidence="1" type="ordered locus">Lcho_3907</name>
</gene>
<dbReference type="KEGG" id="lch:Lcho_3907"/>
<evidence type="ECO:0000313" key="2">
    <source>
        <dbReference type="Proteomes" id="UP000001693"/>
    </source>
</evidence>
<dbReference type="Proteomes" id="UP000001693">
    <property type="component" value="Chromosome"/>
</dbReference>
<keyword evidence="2" id="KW-1185">Reference proteome</keyword>
<name>B1Y7L3_LEPCP</name>